<protein>
    <submittedName>
        <fullName evidence="1">Uncharacterized protein</fullName>
    </submittedName>
</protein>
<reference evidence="1" key="1">
    <citation type="submission" date="2019-04" db="EMBL/GenBank/DDBJ databases">
        <title>Evolution of Biomass-Degrading Anaerobic Consortia Revealed by Metagenomics.</title>
        <authorList>
            <person name="Peng X."/>
        </authorList>
    </citation>
    <scope>NUCLEOTIDE SEQUENCE</scope>
    <source>
        <strain evidence="1">SIG311</strain>
    </source>
</reference>
<dbReference type="Proteomes" id="UP000766246">
    <property type="component" value="Unassembled WGS sequence"/>
</dbReference>
<comment type="caution">
    <text evidence="1">The sequence shown here is derived from an EMBL/GenBank/DDBJ whole genome shotgun (WGS) entry which is preliminary data.</text>
</comment>
<organism evidence="1 2">
    <name type="scientific">Pseudobutyrivibrio ruminis</name>
    <dbReference type="NCBI Taxonomy" id="46206"/>
    <lineage>
        <taxon>Bacteria</taxon>
        <taxon>Bacillati</taxon>
        <taxon>Bacillota</taxon>
        <taxon>Clostridia</taxon>
        <taxon>Lachnospirales</taxon>
        <taxon>Lachnospiraceae</taxon>
        <taxon>Pseudobutyrivibrio</taxon>
    </lineage>
</organism>
<sequence>MKNTFLKRPYINITNENGRIIGNGANQGWFSNSPWFNVSGQGCGIISALDTLFYINGNRIITKADYQHAILDFAKNIVFTKLFMHEFFGKFAIGLTPLQITRFLNKKLGNGYKVTYNGRYGHEDMLTKMEDQLQADLPVIWSLYRPRKRITLYTYKSVPGEYIPATTTNSHYVNAIAVIHDAAPNHNTMIKISSWGKIYFIDYDEYLAYTGNSIISAVTSNIFLIKKLQ</sequence>
<accession>A0A927U8J0</accession>
<gene>
    <name evidence="1" type="ORF">E7272_10825</name>
</gene>
<proteinExistence type="predicted"/>
<evidence type="ECO:0000313" key="2">
    <source>
        <dbReference type="Proteomes" id="UP000766246"/>
    </source>
</evidence>
<evidence type="ECO:0000313" key="1">
    <source>
        <dbReference type="EMBL" id="MBE5920321.1"/>
    </source>
</evidence>
<dbReference type="AlphaFoldDB" id="A0A927U8J0"/>
<name>A0A927U8J0_9FIRM</name>
<dbReference type="EMBL" id="SVER01000029">
    <property type="protein sequence ID" value="MBE5920321.1"/>
    <property type="molecule type" value="Genomic_DNA"/>
</dbReference>